<gene>
    <name evidence="4" type="ORF">C5O19_24885</name>
</gene>
<dbReference type="Proteomes" id="UP000239590">
    <property type="component" value="Unassembled WGS sequence"/>
</dbReference>
<dbReference type="SUPFAM" id="SSF53756">
    <property type="entry name" value="UDP-Glycosyltransferase/glycogen phosphorylase"/>
    <property type="match status" value="1"/>
</dbReference>
<dbReference type="Pfam" id="PF00534">
    <property type="entry name" value="Glycos_transf_1"/>
    <property type="match status" value="1"/>
</dbReference>
<evidence type="ECO:0000313" key="5">
    <source>
        <dbReference type="Proteomes" id="UP000239590"/>
    </source>
</evidence>
<dbReference type="EMBL" id="PTRA01000010">
    <property type="protein sequence ID" value="PQA53168.1"/>
    <property type="molecule type" value="Genomic_DNA"/>
</dbReference>
<dbReference type="Pfam" id="PF13579">
    <property type="entry name" value="Glyco_trans_4_4"/>
    <property type="match status" value="1"/>
</dbReference>
<dbReference type="GO" id="GO:0009103">
    <property type="term" value="P:lipopolysaccharide biosynthetic process"/>
    <property type="evidence" value="ECO:0007669"/>
    <property type="project" value="TreeGrafter"/>
</dbReference>
<dbReference type="RefSeq" id="WP_104716082.1">
    <property type="nucleotide sequence ID" value="NZ_PTRA01000010.1"/>
</dbReference>
<proteinExistence type="predicted"/>
<dbReference type="InterPro" id="IPR028098">
    <property type="entry name" value="Glyco_trans_4-like_N"/>
</dbReference>
<evidence type="ECO:0000259" key="3">
    <source>
        <dbReference type="Pfam" id="PF13579"/>
    </source>
</evidence>
<dbReference type="GO" id="GO:0016757">
    <property type="term" value="F:glycosyltransferase activity"/>
    <property type="evidence" value="ECO:0007669"/>
    <property type="project" value="InterPro"/>
</dbReference>
<comment type="caution">
    <text evidence="4">The sequence shown here is derived from an EMBL/GenBank/DDBJ whole genome shotgun (WGS) entry which is preliminary data.</text>
</comment>
<dbReference type="PANTHER" id="PTHR46401">
    <property type="entry name" value="GLYCOSYLTRANSFERASE WBBK-RELATED"/>
    <property type="match status" value="1"/>
</dbReference>
<evidence type="ECO:0000313" key="4">
    <source>
        <dbReference type="EMBL" id="PQA53168.1"/>
    </source>
</evidence>
<evidence type="ECO:0000256" key="1">
    <source>
        <dbReference type="ARBA" id="ARBA00022679"/>
    </source>
</evidence>
<sequence>MRLLHVIDQIDLRLGGVSQAVHTMMQGLDTLHVTSEVVSSDVPASGLPDRVHALGPSKGPWHYNANLRDWLQANLARFDTILVHGLWQYHTFSVYQVWKQLPEPRPKLFVMPHGMLDPYFQKAKGRKLKALRNWLFWKAIERHLINHADGLLFTCEAEKTLARQTFRPYQPRQETVVGMGVLEPPVFQKAMTQAFAQACERPVRRPYWLFLSRIDPKKGLDLLIEAYVRLSAQYPQLPALVIAGPGLETSYGQAIRSRALAHTHIVFAGMLTGAAKWGAFYGCQAMVLPSHQENFGIAIVEALACGKPVLISQQVNIWQEISQGQAGLVAEDTLEGTYRLLKTWLELSPIAQQTLAERARQVYEQSFAVAPTAHTLVETLFEPSSLHVHP</sequence>
<dbReference type="AlphaFoldDB" id="A0A2S7IES7"/>
<organism evidence="4 5">
    <name type="scientific">Siphonobacter curvatus</name>
    <dbReference type="NCBI Taxonomy" id="2094562"/>
    <lineage>
        <taxon>Bacteria</taxon>
        <taxon>Pseudomonadati</taxon>
        <taxon>Bacteroidota</taxon>
        <taxon>Cytophagia</taxon>
        <taxon>Cytophagales</taxon>
        <taxon>Cytophagaceae</taxon>
        <taxon>Siphonobacter</taxon>
    </lineage>
</organism>
<reference evidence="5" key="1">
    <citation type="submission" date="2018-02" db="EMBL/GenBank/DDBJ databases">
        <title>Genome sequencing of Solimonas sp. HR-BB.</title>
        <authorList>
            <person name="Lee Y."/>
            <person name="Jeon C.O."/>
        </authorList>
    </citation>
    <scope>NUCLEOTIDE SEQUENCE [LARGE SCALE GENOMIC DNA]</scope>
    <source>
        <strain evidence="5">HR-U</strain>
    </source>
</reference>
<dbReference type="Gene3D" id="3.40.50.2000">
    <property type="entry name" value="Glycogen Phosphorylase B"/>
    <property type="match status" value="2"/>
</dbReference>
<protein>
    <submittedName>
        <fullName evidence="4">Glycosyl transferase family 1</fullName>
    </submittedName>
</protein>
<evidence type="ECO:0000259" key="2">
    <source>
        <dbReference type="Pfam" id="PF00534"/>
    </source>
</evidence>
<accession>A0A2S7IES7</accession>
<keyword evidence="1 4" id="KW-0808">Transferase</keyword>
<dbReference type="OrthoDB" id="9790710at2"/>
<name>A0A2S7IES7_9BACT</name>
<feature type="domain" description="Glycosyl transferase family 1" evidence="2">
    <location>
        <begin position="201"/>
        <end position="361"/>
    </location>
</feature>
<keyword evidence="5" id="KW-1185">Reference proteome</keyword>
<dbReference type="PANTHER" id="PTHR46401:SF2">
    <property type="entry name" value="GLYCOSYLTRANSFERASE WBBK-RELATED"/>
    <property type="match status" value="1"/>
</dbReference>
<dbReference type="InterPro" id="IPR001296">
    <property type="entry name" value="Glyco_trans_1"/>
</dbReference>
<feature type="domain" description="Glycosyltransferase subfamily 4-like N-terminal" evidence="3">
    <location>
        <begin position="15"/>
        <end position="176"/>
    </location>
</feature>